<evidence type="ECO:0000256" key="2">
    <source>
        <dbReference type="ARBA" id="ARBA00022692"/>
    </source>
</evidence>
<keyword evidence="7" id="KW-0614">Plasmid</keyword>
<evidence type="ECO:0000256" key="4">
    <source>
        <dbReference type="ARBA" id="ARBA00023136"/>
    </source>
</evidence>
<evidence type="ECO:0000256" key="1">
    <source>
        <dbReference type="ARBA" id="ARBA00004141"/>
    </source>
</evidence>
<evidence type="ECO:0000313" key="7">
    <source>
        <dbReference type="EMBL" id="MBO0611676.1"/>
    </source>
</evidence>
<evidence type="ECO:0000256" key="5">
    <source>
        <dbReference type="SAM" id="Phobius"/>
    </source>
</evidence>
<reference evidence="7 9" key="1">
    <citation type="submission" date="2021-03" db="EMBL/GenBank/DDBJ databases">
        <title>Draft genome and methylome analysis of Thiotrix fructosivoruns ATCC 49748.</title>
        <authorList>
            <person name="Fomenkov A."/>
            <person name="Grabovich M.Y."/>
            <person name="Roberts R.J."/>
        </authorList>
    </citation>
    <scope>NUCLEOTIDE SEQUENCE [LARGE SCALE GENOMIC DNA]</scope>
    <source>
        <strain evidence="7 9">ATCC 49748</strain>
        <plasmid evidence="7">pTfr446</plasmid>
    </source>
</reference>
<keyword evidence="8" id="KW-0436">Ligase</keyword>
<feature type="transmembrane region" description="Helical" evidence="5">
    <location>
        <begin position="158"/>
        <end position="176"/>
    </location>
</feature>
<protein>
    <submittedName>
        <fullName evidence="8">O-antigen ligase family protein</fullName>
    </submittedName>
</protein>
<dbReference type="EMBL" id="JAFMPM010000005">
    <property type="protein sequence ID" value="MBO0611676.1"/>
    <property type="molecule type" value="Genomic_DNA"/>
</dbReference>
<feature type="transmembrane region" description="Helical" evidence="5">
    <location>
        <begin position="33"/>
        <end position="50"/>
    </location>
</feature>
<keyword evidence="4 5" id="KW-0472">Membrane</keyword>
<geneLocation type="plasmid" evidence="7">
    <name>pTfr446</name>
</geneLocation>
<dbReference type="EMBL" id="CP072748">
    <property type="protein sequence ID" value="QTX10665.1"/>
    <property type="molecule type" value="Genomic_DNA"/>
</dbReference>
<evidence type="ECO:0000256" key="3">
    <source>
        <dbReference type="ARBA" id="ARBA00022989"/>
    </source>
</evidence>
<dbReference type="Proteomes" id="UP000664466">
    <property type="component" value="Unassembled WGS sequence"/>
</dbReference>
<feature type="domain" description="O-antigen ligase-related" evidence="6">
    <location>
        <begin position="194"/>
        <end position="327"/>
    </location>
</feature>
<dbReference type="InterPro" id="IPR007016">
    <property type="entry name" value="O-antigen_ligase-rel_domated"/>
</dbReference>
<feature type="transmembrane region" description="Helical" evidence="5">
    <location>
        <begin position="188"/>
        <end position="218"/>
    </location>
</feature>
<feature type="transmembrane region" description="Helical" evidence="5">
    <location>
        <begin position="320"/>
        <end position="340"/>
    </location>
</feature>
<sequence length="400" mass="44618">MNTLRNIAMFFVMLLVFALPTDGAVEIAGMSLVKIAGLMAFGLTAVLMMMGNSVHAVSSFHTGVLLYVAWVVLSYTWSEMPVPYETAQAVSSEQSLKSNLYILMISLLLFQLANTQQDLHKLYIAFVLGSFWLVYLMVKDYQISANTVRHEIKQFDANEVSVKLAMVIPLAIYLLTHTREWWWRLLGLAYIPAAAFTILITGSRTGAVIMVLGLAGFVPTVLRSGVMGKIASVLVVVVALIAIANVIPQKTIERIFTTGKEISSGTLNERSVIWANAYEEWEESPFYGHGLGSFRRIINPYHVDYTAHNSFVAITAEQGIIGTMLYLTVITLALAAAWRLPGDDRWLMLLMLLIVMIGQMSLTLQDRMYIWFAYALTVLNLYIKNNALTAENVNKVRINV</sequence>
<dbReference type="Pfam" id="PF04932">
    <property type="entry name" value="Wzy_C"/>
    <property type="match status" value="1"/>
</dbReference>
<name>A0A8B0SIB3_9GAMM</name>
<feature type="transmembrane region" description="Helical" evidence="5">
    <location>
        <begin position="230"/>
        <end position="247"/>
    </location>
</feature>
<dbReference type="PANTHER" id="PTHR37422">
    <property type="entry name" value="TEICHURONIC ACID BIOSYNTHESIS PROTEIN TUAE"/>
    <property type="match status" value="1"/>
</dbReference>
<evidence type="ECO:0000313" key="8">
    <source>
        <dbReference type="EMBL" id="QTX10665.1"/>
    </source>
</evidence>
<feature type="transmembrane region" description="Helical" evidence="5">
    <location>
        <begin position="57"/>
        <end position="78"/>
    </location>
</feature>
<proteinExistence type="predicted"/>
<gene>
    <name evidence="7" type="ORF">J1836_01865</name>
    <name evidence="8" type="ORF">J1836_019205</name>
</gene>
<reference evidence="8" key="2">
    <citation type="submission" date="2021-04" db="EMBL/GenBank/DDBJ databases">
        <title>Complete Genome and methylome analysis of Thiothrix fructosivorans ATCC 49748.</title>
        <authorList>
            <person name="Fomenkov A."/>
            <person name="Sun L."/>
            <person name="Vincze T."/>
            <person name="Grabovich M.Y."/>
            <person name="Roberts R.J."/>
        </authorList>
    </citation>
    <scope>NUCLEOTIDE SEQUENCE</scope>
    <source>
        <strain evidence="8">ATCC 49748</strain>
    </source>
</reference>
<dbReference type="RefSeq" id="WP_207249567.1">
    <property type="nucleotide sequence ID" value="NZ_JAFMPM010000005.1"/>
</dbReference>
<dbReference type="GO" id="GO:0016020">
    <property type="term" value="C:membrane"/>
    <property type="evidence" value="ECO:0007669"/>
    <property type="project" value="UniProtKB-SubCell"/>
</dbReference>
<organism evidence="8">
    <name type="scientific">Thiothrix fructosivorans</name>
    <dbReference type="NCBI Taxonomy" id="111770"/>
    <lineage>
        <taxon>Bacteria</taxon>
        <taxon>Pseudomonadati</taxon>
        <taxon>Pseudomonadota</taxon>
        <taxon>Gammaproteobacteria</taxon>
        <taxon>Thiotrichales</taxon>
        <taxon>Thiotrichaceae</taxon>
        <taxon>Thiothrix</taxon>
    </lineage>
</organism>
<feature type="transmembrane region" description="Helical" evidence="5">
    <location>
        <begin position="346"/>
        <end position="364"/>
    </location>
</feature>
<evidence type="ECO:0000313" key="9">
    <source>
        <dbReference type="Proteomes" id="UP000664466"/>
    </source>
</evidence>
<dbReference type="InterPro" id="IPR051533">
    <property type="entry name" value="WaaL-like"/>
</dbReference>
<accession>A0A8B0SIB3</accession>
<dbReference type="GO" id="GO:0016874">
    <property type="term" value="F:ligase activity"/>
    <property type="evidence" value="ECO:0007669"/>
    <property type="project" value="UniProtKB-KW"/>
</dbReference>
<comment type="subcellular location">
    <subcellularLocation>
        <location evidence="1">Membrane</location>
        <topology evidence="1">Multi-pass membrane protein</topology>
    </subcellularLocation>
</comment>
<keyword evidence="2 5" id="KW-0812">Transmembrane</keyword>
<keyword evidence="3 5" id="KW-1133">Transmembrane helix</keyword>
<feature type="transmembrane region" description="Helical" evidence="5">
    <location>
        <begin position="122"/>
        <end position="138"/>
    </location>
</feature>
<dbReference type="AlphaFoldDB" id="A0A8B0SIB3"/>
<evidence type="ECO:0000259" key="6">
    <source>
        <dbReference type="Pfam" id="PF04932"/>
    </source>
</evidence>
<keyword evidence="9" id="KW-1185">Reference proteome</keyword>
<dbReference type="PANTHER" id="PTHR37422:SF13">
    <property type="entry name" value="LIPOPOLYSACCHARIDE BIOSYNTHESIS PROTEIN PA4999-RELATED"/>
    <property type="match status" value="1"/>
</dbReference>